<accession>A0A0U5BDT2</accession>
<comment type="subcellular location">
    <subcellularLocation>
        <location evidence="1">Membrane</location>
        <topology evidence="1">Lipid-anchor</topology>
    </subcellularLocation>
</comment>
<keyword evidence="7" id="KW-0449">Lipoprotein</keyword>
<dbReference type="OrthoDB" id="9816067at2"/>
<keyword evidence="3" id="KW-0309">Germination</keyword>
<dbReference type="PANTHER" id="PTHR35789:SF1">
    <property type="entry name" value="SPORE GERMINATION PROTEIN B3"/>
    <property type="match status" value="1"/>
</dbReference>
<dbReference type="EMBL" id="AP017312">
    <property type="protein sequence ID" value="BAU28391.1"/>
    <property type="molecule type" value="Genomic_DNA"/>
</dbReference>
<dbReference type="Proteomes" id="UP000217696">
    <property type="component" value="Chromosome"/>
</dbReference>
<protein>
    <submittedName>
        <fullName evidence="10">Spore germination protein A3</fullName>
    </submittedName>
</protein>
<dbReference type="InterPro" id="IPR008844">
    <property type="entry name" value="Spore_GerAC-like"/>
</dbReference>
<keyword evidence="11" id="KW-1185">Reference proteome</keyword>
<evidence type="ECO:0000256" key="7">
    <source>
        <dbReference type="ARBA" id="ARBA00023288"/>
    </source>
</evidence>
<dbReference type="GO" id="GO:0016020">
    <property type="term" value="C:membrane"/>
    <property type="evidence" value="ECO:0007669"/>
    <property type="project" value="UniProtKB-SubCell"/>
</dbReference>
<dbReference type="InterPro" id="IPR046953">
    <property type="entry name" value="Spore_GerAC-like_C"/>
</dbReference>
<dbReference type="Gene3D" id="3.30.300.210">
    <property type="entry name" value="Nutrient germinant receptor protein C, domain 3"/>
    <property type="match status" value="1"/>
</dbReference>
<dbReference type="InterPro" id="IPR038501">
    <property type="entry name" value="Spore_GerAC_C_sf"/>
</dbReference>
<dbReference type="RefSeq" id="WP_096466151.1">
    <property type="nucleotide sequence ID" value="NZ_AP017312.1"/>
</dbReference>
<dbReference type="InterPro" id="IPR057336">
    <property type="entry name" value="GerAC_N"/>
</dbReference>
<keyword evidence="5" id="KW-0472">Membrane</keyword>
<dbReference type="AlphaFoldDB" id="A0A0U5BDT2"/>
<evidence type="ECO:0000313" key="10">
    <source>
        <dbReference type="EMBL" id="BAU28391.1"/>
    </source>
</evidence>
<keyword evidence="4" id="KW-0732">Signal</keyword>
<evidence type="ECO:0000313" key="11">
    <source>
        <dbReference type="Proteomes" id="UP000217696"/>
    </source>
</evidence>
<dbReference type="PANTHER" id="PTHR35789">
    <property type="entry name" value="SPORE GERMINATION PROTEIN B3"/>
    <property type="match status" value="1"/>
</dbReference>
<evidence type="ECO:0000256" key="2">
    <source>
        <dbReference type="ARBA" id="ARBA00007886"/>
    </source>
</evidence>
<evidence type="ECO:0000256" key="3">
    <source>
        <dbReference type="ARBA" id="ARBA00022544"/>
    </source>
</evidence>
<feature type="domain" description="Spore germination protein N-terminal" evidence="9">
    <location>
        <begin position="21"/>
        <end position="192"/>
    </location>
</feature>
<dbReference type="NCBIfam" id="TIGR02887">
    <property type="entry name" value="spore_ger_x_C"/>
    <property type="match status" value="1"/>
</dbReference>
<keyword evidence="6" id="KW-0564">Palmitate</keyword>
<organism evidence="10 11">
    <name type="scientific">Aneurinibacillus soli</name>
    <dbReference type="NCBI Taxonomy" id="1500254"/>
    <lineage>
        <taxon>Bacteria</taxon>
        <taxon>Bacillati</taxon>
        <taxon>Bacillota</taxon>
        <taxon>Bacilli</taxon>
        <taxon>Bacillales</taxon>
        <taxon>Paenibacillaceae</taxon>
        <taxon>Aneurinibacillus group</taxon>
        <taxon>Aneurinibacillus</taxon>
    </lineage>
</organism>
<dbReference type="Pfam" id="PF25198">
    <property type="entry name" value="Spore_GerAC_N"/>
    <property type="match status" value="1"/>
</dbReference>
<gene>
    <name evidence="10" type="primary">gerAC_2</name>
    <name evidence="10" type="ORF">CB4_02565</name>
</gene>
<feature type="domain" description="Spore germination GerAC-like C-terminal" evidence="8">
    <location>
        <begin position="208"/>
        <end position="368"/>
    </location>
</feature>
<reference evidence="10 11" key="1">
    <citation type="submission" date="2015-12" db="EMBL/GenBank/DDBJ databases">
        <title>Genome sequence of Aneurinibacillus soli.</title>
        <authorList>
            <person name="Lee J.S."/>
            <person name="Lee K.C."/>
            <person name="Kim K.K."/>
            <person name="Lee B.W."/>
        </authorList>
    </citation>
    <scope>NUCLEOTIDE SEQUENCE [LARGE SCALE GENOMIC DNA]</scope>
    <source>
        <strain evidence="10 11">CB4</strain>
    </source>
</reference>
<evidence type="ECO:0000259" key="8">
    <source>
        <dbReference type="Pfam" id="PF05504"/>
    </source>
</evidence>
<evidence type="ECO:0000256" key="4">
    <source>
        <dbReference type="ARBA" id="ARBA00022729"/>
    </source>
</evidence>
<evidence type="ECO:0000259" key="9">
    <source>
        <dbReference type="Pfam" id="PF25198"/>
    </source>
</evidence>
<dbReference type="Pfam" id="PF05504">
    <property type="entry name" value="Spore_GerAC"/>
    <property type="match status" value="1"/>
</dbReference>
<proteinExistence type="inferred from homology"/>
<sequence length="373" mass="42678">MYKQIVLLICFVPMLTGCWGREELNEVAVIQTVAIDKEGKDNIRITIEISGVASKGQTPTGLSAKPIYLTETGKSIFEVARKMSNKTTRTLFWGHVSSIVFSKEMAKSGLKKHFDILTRLRQFRNLTNIFIMDGNASDIFKVTFPQESLTSSGLNGLLKAQNSEASTKKVTLMQVFQTLTNDYNDLAIPSLHVYKNPQTQKLNLRVGGMYVFAKDKQIAYMDAEKTKSYLRAINEGKETVEILPLGKKSRYVSFENVRNSANVMTLLQNGMPSVTIELNAKFDVTEVQKEMQISPEQIEKWENQLNALLSKQMEAFISYTKKNKVDLIGIKEMVHRKYPKQWKELKKDWYKIYPDIPFQIVVKSKIEHNFLHL</sequence>
<dbReference type="PROSITE" id="PS51257">
    <property type="entry name" value="PROKAR_LIPOPROTEIN"/>
    <property type="match status" value="1"/>
</dbReference>
<evidence type="ECO:0000256" key="5">
    <source>
        <dbReference type="ARBA" id="ARBA00023136"/>
    </source>
</evidence>
<comment type="similarity">
    <text evidence="2">Belongs to the GerABKC lipoprotein family.</text>
</comment>
<name>A0A0U5BDT2_9BACL</name>
<dbReference type="KEGG" id="asoc:CB4_02565"/>
<evidence type="ECO:0000256" key="6">
    <source>
        <dbReference type="ARBA" id="ARBA00023139"/>
    </source>
</evidence>
<evidence type="ECO:0000256" key="1">
    <source>
        <dbReference type="ARBA" id="ARBA00004635"/>
    </source>
</evidence>
<dbReference type="GO" id="GO:0009847">
    <property type="term" value="P:spore germination"/>
    <property type="evidence" value="ECO:0007669"/>
    <property type="project" value="InterPro"/>
</dbReference>